<comment type="subcellular location">
    <subcellularLocation>
        <location evidence="1">Mitochondrion</location>
    </subcellularLocation>
</comment>
<evidence type="ECO:0000313" key="5">
    <source>
        <dbReference type="EMBL" id="EFN77367.1"/>
    </source>
</evidence>
<dbReference type="CDD" id="cd00926">
    <property type="entry name" value="Cyt_c_Oxidase_VIb"/>
    <property type="match status" value="1"/>
</dbReference>
<dbReference type="Proteomes" id="UP000008237">
    <property type="component" value="Unassembled WGS sequence"/>
</dbReference>
<evidence type="ECO:0000256" key="1">
    <source>
        <dbReference type="ARBA" id="ARBA00004173"/>
    </source>
</evidence>
<keyword evidence="6" id="KW-1185">Reference proteome</keyword>
<gene>
    <name evidence="5" type="ORF">EAI_14498</name>
</gene>
<sequence length="140" mass="16514">MEEKVNDTTAREPSEEQPQKTAGRKIIIEVDEDDPCLQKYKPPEKTPQEETQLFGKCFDYDPRFQQQNQTQRCFVMYTDFYRCEHILGEGTEACTWFKDVFKAICPNAWVENWDELRLSGRLAWHKYKTQGAFPGSKYGE</sequence>
<dbReference type="EMBL" id="GL452364">
    <property type="protein sequence ID" value="EFN77367.1"/>
    <property type="molecule type" value="Genomic_DNA"/>
</dbReference>
<feature type="compositionally biased region" description="Basic and acidic residues" evidence="4">
    <location>
        <begin position="1"/>
        <end position="18"/>
    </location>
</feature>
<evidence type="ECO:0000256" key="3">
    <source>
        <dbReference type="ARBA" id="ARBA00023157"/>
    </source>
</evidence>
<proteinExistence type="predicted"/>
<organism evidence="6">
    <name type="scientific">Harpegnathos saltator</name>
    <name type="common">Jerdon's jumping ant</name>
    <dbReference type="NCBI Taxonomy" id="610380"/>
    <lineage>
        <taxon>Eukaryota</taxon>
        <taxon>Metazoa</taxon>
        <taxon>Ecdysozoa</taxon>
        <taxon>Arthropoda</taxon>
        <taxon>Hexapoda</taxon>
        <taxon>Insecta</taxon>
        <taxon>Pterygota</taxon>
        <taxon>Neoptera</taxon>
        <taxon>Endopterygota</taxon>
        <taxon>Hymenoptera</taxon>
        <taxon>Apocrita</taxon>
        <taxon>Aculeata</taxon>
        <taxon>Formicoidea</taxon>
        <taxon>Formicidae</taxon>
        <taxon>Ponerinae</taxon>
        <taxon>Ponerini</taxon>
        <taxon>Harpegnathos</taxon>
    </lineage>
</organism>
<keyword evidence="3" id="KW-1015">Disulfide bond</keyword>
<dbReference type="KEGG" id="hst:105189708"/>
<name>E2C3Y1_HARSA</name>
<dbReference type="Gene3D" id="1.10.10.140">
    <property type="entry name" value="Cytochrome c oxidase, subunit VIb"/>
    <property type="match status" value="1"/>
</dbReference>
<dbReference type="InterPro" id="IPR003213">
    <property type="entry name" value="Cyt_c_oxidase_su6B"/>
</dbReference>
<accession>E2C3Y1</accession>
<dbReference type="SUPFAM" id="SSF47694">
    <property type="entry name" value="Cytochrome c oxidase subunit h"/>
    <property type="match status" value="1"/>
</dbReference>
<dbReference type="GO" id="GO:0005739">
    <property type="term" value="C:mitochondrion"/>
    <property type="evidence" value="ECO:0007669"/>
    <property type="project" value="UniProtKB-SubCell"/>
</dbReference>
<dbReference type="PANTHER" id="PTHR11387">
    <property type="entry name" value="CYTOCHROME C OXIDASE SUBUNIT 6B"/>
    <property type="match status" value="1"/>
</dbReference>
<dbReference type="GO" id="GO:0045277">
    <property type="term" value="C:respiratory chain complex IV"/>
    <property type="evidence" value="ECO:0007669"/>
    <property type="project" value="InterPro"/>
</dbReference>
<dbReference type="InterPro" id="IPR048280">
    <property type="entry name" value="COX6B-like"/>
</dbReference>
<dbReference type="OrthoDB" id="1107506at2759"/>
<protein>
    <submittedName>
        <fullName evidence="5">Cytochrome c oxidase subunit VIb isoform 1</fullName>
    </submittedName>
</protein>
<dbReference type="PhylomeDB" id="E2C3Y1"/>
<dbReference type="InParanoid" id="E2C3Y1"/>
<feature type="region of interest" description="Disordered" evidence="4">
    <location>
        <begin position="1"/>
        <end position="25"/>
    </location>
</feature>
<evidence type="ECO:0000256" key="2">
    <source>
        <dbReference type="ARBA" id="ARBA00023128"/>
    </source>
</evidence>
<dbReference type="Pfam" id="PF02297">
    <property type="entry name" value="COX6B"/>
    <property type="match status" value="1"/>
</dbReference>
<dbReference type="InterPro" id="IPR036549">
    <property type="entry name" value="CX6/COA6-like_sf"/>
</dbReference>
<keyword evidence="2" id="KW-0496">Mitochondrion</keyword>
<evidence type="ECO:0000313" key="6">
    <source>
        <dbReference type="Proteomes" id="UP000008237"/>
    </source>
</evidence>
<evidence type="ECO:0000256" key="4">
    <source>
        <dbReference type="SAM" id="MobiDB-lite"/>
    </source>
</evidence>
<dbReference type="AlphaFoldDB" id="E2C3Y1"/>
<dbReference type="STRING" id="610380.E2C3Y1"/>
<reference evidence="5 6" key="1">
    <citation type="journal article" date="2010" name="Science">
        <title>Genomic comparison of the ants Camponotus floridanus and Harpegnathos saltator.</title>
        <authorList>
            <person name="Bonasio R."/>
            <person name="Zhang G."/>
            <person name="Ye C."/>
            <person name="Mutti N.S."/>
            <person name="Fang X."/>
            <person name="Qin N."/>
            <person name="Donahue G."/>
            <person name="Yang P."/>
            <person name="Li Q."/>
            <person name="Li C."/>
            <person name="Zhang P."/>
            <person name="Huang Z."/>
            <person name="Berger S.L."/>
            <person name="Reinberg D."/>
            <person name="Wang J."/>
            <person name="Liebig J."/>
        </authorList>
    </citation>
    <scope>NUCLEOTIDE SEQUENCE [LARGE SCALE GENOMIC DNA]</scope>
    <source>
        <strain evidence="5 6">R22 G/1</strain>
    </source>
</reference>